<feature type="non-terminal residue" evidence="2">
    <location>
        <position position="116"/>
    </location>
</feature>
<keyword evidence="1" id="KW-0472">Membrane</keyword>
<protein>
    <submittedName>
        <fullName evidence="2">Uncharacterized protein</fullName>
    </submittedName>
</protein>
<evidence type="ECO:0000256" key="1">
    <source>
        <dbReference type="SAM" id="Phobius"/>
    </source>
</evidence>
<accession>A0ABU6XW87</accession>
<keyword evidence="1" id="KW-1133">Transmembrane helix</keyword>
<comment type="caution">
    <text evidence="2">The sequence shown here is derived from an EMBL/GenBank/DDBJ whole genome shotgun (WGS) entry which is preliminary data.</text>
</comment>
<evidence type="ECO:0000313" key="2">
    <source>
        <dbReference type="EMBL" id="MED6202360.1"/>
    </source>
</evidence>
<sequence length="116" mass="13352">MHTHHLVRCTPCRVHRCTMPGDTVVSFLVIELHLLRLLLLLLRLVTKSLLRKRTTQQQTWKEIPMSPMSLSEYLMEPPRHITLMPQTGRSANALALVRHRPATILPAVPPEARPWV</sequence>
<proteinExistence type="predicted"/>
<feature type="transmembrane region" description="Helical" evidence="1">
    <location>
        <begin position="24"/>
        <end position="45"/>
    </location>
</feature>
<organism evidence="2 3">
    <name type="scientific">Stylosanthes scabra</name>
    <dbReference type="NCBI Taxonomy" id="79078"/>
    <lineage>
        <taxon>Eukaryota</taxon>
        <taxon>Viridiplantae</taxon>
        <taxon>Streptophyta</taxon>
        <taxon>Embryophyta</taxon>
        <taxon>Tracheophyta</taxon>
        <taxon>Spermatophyta</taxon>
        <taxon>Magnoliopsida</taxon>
        <taxon>eudicotyledons</taxon>
        <taxon>Gunneridae</taxon>
        <taxon>Pentapetalae</taxon>
        <taxon>rosids</taxon>
        <taxon>fabids</taxon>
        <taxon>Fabales</taxon>
        <taxon>Fabaceae</taxon>
        <taxon>Papilionoideae</taxon>
        <taxon>50 kb inversion clade</taxon>
        <taxon>dalbergioids sensu lato</taxon>
        <taxon>Dalbergieae</taxon>
        <taxon>Pterocarpus clade</taxon>
        <taxon>Stylosanthes</taxon>
    </lineage>
</organism>
<gene>
    <name evidence="2" type="ORF">PIB30_104576</name>
</gene>
<dbReference type="Proteomes" id="UP001341840">
    <property type="component" value="Unassembled WGS sequence"/>
</dbReference>
<dbReference type="EMBL" id="JASCZI010215085">
    <property type="protein sequence ID" value="MED6202360.1"/>
    <property type="molecule type" value="Genomic_DNA"/>
</dbReference>
<name>A0ABU6XW87_9FABA</name>
<keyword evidence="1" id="KW-0812">Transmembrane</keyword>
<keyword evidence="3" id="KW-1185">Reference proteome</keyword>
<evidence type="ECO:0000313" key="3">
    <source>
        <dbReference type="Proteomes" id="UP001341840"/>
    </source>
</evidence>
<reference evidence="2 3" key="1">
    <citation type="journal article" date="2023" name="Plants (Basel)">
        <title>Bridging the Gap: Combining Genomics and Transcriptomics Approaches to Understand Stylosanthes scabra, an Orphan Legume from the Brazilian Caatinga.</title>
        <authorList>
            <person name="Ferreira-Neto J.R.C."/>
            <person name="da Silva M.D."/>
            <person name="Binneck E."/>
            <person name="de Melo N.F."/>
            <person name="da Silva R.H."/>
            <person name="de Melo A.L.T.M."/>
            <person name="Pandolfi V."/>
            <person name="Bustamante F.O."/>
            <person name="Brasileiro-Vidal A.C."/>
            <person name="Benko-Iseppon A.M."/>
        </authorList>
    </citation>
    <scope>NUCLEOTIDE SEQUENCE [LARGE SCALE GENOMIC DNA]</scope>
    <source>
        <tissue evidence="2">Leaves</tissue>
    </source>
</reference>